<evidence type="ECO:0008006" key="10">
    <source>
        <dbReference type="Google" id="ProtNLM"/>
    </source>
</evidence>
<comment type="subcellular location">
    <subcellularLocation>
        <location evidence="1">Cell membrane</location>
        <topology evidence="1">Multi-pass membrane protein</topology>
    </subcellularLocation>
</comment>
<evidence type="ECO:0000256" key="4">
    <source>
        <dbReference type="ARBA" id="ARBA00022692"/>
    </source>
</evidence>
<dbReference type="PANTHER" id="PTHR33884:SF3">
    <property type="entry name" value="UPF0410 PROTEIN YMGE"/>
    <property type="match status" value="1"/>
</dbReference>
<dbReference type="Pfam" id="PF04226">
    <property type="entry name" value="Transgly_assoc"/>
    <property type="match status" value="1"/>
</dbReference>
<keyword evidence="9" id="KW-1185">Reference proteome</keyword>
<proteinExistence type="inferred from homology"/>
<feature type="transmembrane region" description="Helical" evidence="7">
    <location>
        <begin position="56"/>
        <end position="78"/>
    </location>
</feature>
<name>A0ABQ5V0K8_9PROT</name>
<evidence type="ECO:0000256" key="6">
    <source>
        <dbReference type="ARBA" id="ARBA00023136"/>
    </source>
</evidence>
<evidence type="ECO:0000256" key="3">
    <source>
        <dbReference type="ARBA" id="ARBA00022475"/>
    </source>
</evidence>
<reference evidence="8" key="1">
    <citation type="journal article" date="2014" name="Int. J. Syst. Evol. Microbiol.">
        <title>Complete genome of a new Firmicutes species belonging to the dominant human colonic microbiota ('Ruminococcus bicirculans') reveals two chromosomes and a selective capacity to utilize plant glucans.</title>
        <authorList>
            <consortium name="NISC Comparative Sequencing Program"/>
            <person name="Wegmann U."/>
            <person name="Louis P."/>
            <person name="Goesmann A."/>
            <person name="Henrissat B."/>
            <person name="Duncan S.H."/>
            <person name="Flint H.J."/>
        </authorList>
    </citation>
    <scope>NUCLEOTIDE SEQUENCE</scope>
    <source>
        <strain evidence="8">NBRC 108216</strain>
    </source>
</reference>
<dbReference type="Proteomes" id="UP001161390">
    <property type="component" value="Unassembled WGS sequence"/>
</dbReference>
<protein>
    <recommendedName>
        <fullName evidence="10">GlsB/YeaQ/YmgE family stress response membrane protein</fullName>
    </recommendedName>
</protein>
<keyword evidence="6 7" id="KW-0472">Membrane</keyword>
<evidence type="ECO:0000256" key="1">
    <source>
        <dbReference type="ARBA" id="ARBA00004651"/>
    </source>
</evidence>
<dbReference type="RefSeq" id="WP_284371498.1">
    <property type="nucleotide sequence ID" value="NZ_BSNJ01000003.1"/>
</dbReference>
<comment type="similarity">
    <text evidence="2">Belongs to the UPF0410 family.</text>
</comment>
<keyword evidence="4 7" id="KW-0812">Transmembrane</keyword>
<sequence length="84" mass="8665">MTLEAILIWILIGAVAGWLAGVVMKSGRPYGLIGDIIIGIVGAFIGGWLLGMLGVAFGGILGTIVTAFIGAVVLIFLIRLIKKA</sequence>
<dbReference type="InterPro" id="IPR007341">
    <property type="entry name" value="Transgly_assoc"/>
</dbReference>
<evidence type="ECO:0000256" key="7">
    <source>
        <dbReference type="SAM" id="Phobius"/>
    </source>
</evidence>
<comment type="caution">
    <text evidence="8">The sequence shown here is derived from an EMBL/GenBank/DDBJ whole genome shotgun (WGS) entry which is preliminary data.</text>
</comment>
<organism evidence="8 9">
    <name type="scientific">Algimonas porphyrae</name>
    <dbReference type="NCBI Taxonomy" id="1128113"/>
    <lineage>
        <taxon>Bacteria</taxon>
        <taxon>Pseudomonadati</taxon>
        <taxon>Pseudomonadota</taxon>
        <taxon>Alphaproteobacteria</taxon>
        <taxon>Maricaulales</taxon>
        <taxon>Robiginitomaculaceae</taxon>
        <taxon>Algimonas</taxon>
    </lineage>
</organism>
<keyword evidence="5 7" id="KW-1133">Transmembrane helix</keyword>
<accession>A0ABQ5V0K8</accession>
<reference evidence="8" key="2">
    <citation type="submission" date="2023-01" db="EMBL/GenBank/DDBJ databases">
        <title>Draft genome sequence of Algimonas porphyrae strain NBRC 108216.</title>
        <authorList>
            <person name="Sun Q."/>
            <person name="Mori K."/>
        </authorList>
    </citation>
    <scope>NUCLEOTIDE SEQUENCE</scope>
    <source>
        <strain evidence="8">NBRC 108216</strain>
    </source>
</reference>
<evidence type="ECO:0000256" key="5">
    <source>
        <dbReference type="ARBA" id="ARBA00022989"/>
    </source>
</evidence>
<dbReference type="PANTHER" id="PTHR33884">
    <property type="entry name" value="UPF0410 PROTEIN YMGE"/>
    <property type="match status" value="1"/>
</dbReference>
<feature type="transmembrane region" description="Helical" evidence="7">
    <location>
        <begin position="6"/>
        <end position="23"/>
    </location>
</feature>
<gene>
    <name evidence="8" type="ORF">GCM10007854_16640</name>
</gene>
<evidence type="ECO:0000313" key="9">
    <source>
        <dbReference type="Proteomes" id="UP001161390"/>
    </source>
</evidence>
<feature type="transmembrane region" description="Helical" evidence="7">
    <location>
        <begin position="30"/>
        <end position="50"/>
    </location>
</feature>
<keyword evidence="3" id="KW-1003">Cell membrane</keyword>
<evidence type="ECO:0000256" key="2">
    <source>
        <dbReference type="ARBA" id="ARBA00011006"/>
    </source>
</evidence>
<evidence type="ECO:0000313" key="8">
    <source>
        <dbReference type="EMBL" id="GLQ20709.1"/>
    </source>
</evidence>
<dbReference type="EMBL" id="BSNJ01000003">
    <property type="protein sequence ID" value="GLQ20709.1"/>
    <property type="molecule type" value="Genomic_DNA"/>
</dbReference>